<dbReference type="GO" id="GO:0005886">
    <property type="term" value="C:plasma membrane"/>
    <property type="evidence" value="ECO:0007669"/>
    <property type="project" value="UniProtKB-SubCell"/>
</dbReference>
<feature type="transmembrane region" description="Helical" evidence="7">
    <location>
        <begin position="267"/>
        <end position="292"/>
    </location>
</feature>
<reference evidence="9 10" key="1">
    <citation type="submission" date="2016-10" db="EMBL/GenBank/DDBJ databases">
        <authorList>
            <person name="de Groot N.N."/>
        </authorList>
    </citation>
    <scope>NUCLEOTIDE SEQUENCE [LARGE SCALE GENOMIC DNA]</scope>
    <source>
        <strain evidence="9 10">CGMCC 1.10267</strain>
    </source>
</reference>
<keyword evidence="3 7" id="KW-0997">Cell inner membrane</keyword>
<feature type="transmembrane region" description="Helical" evidence="7">
    <location>
        <begin position="312"/>
        <end position="329"/>
    </location>
</feature>
<dbReference type="OrthoDB" id="7824289at2"/>
<comment type="function">
    <text evidence="7">Part of the tripartite ATP-independent periplasmic (TRAP) transport system.</text>
</comment>
<comment type="subunit">
    <text evidence="7">The complex comprises the extracytoplasmic solute receptor protein and the two transmembrane proteins.</text>
</comment>
<evidence type="ECO:0000256" key="1">
    <source>
        <dbReference type="ARBA" id="ARBA00004429"/>
    </source>
</evidence>
<evidence type="ECO:0000313" key="9">
    <source>
        <dbReference type="EMBL" id="SDH04408.1"/>
    </source>
</evidence>
<dbReference type="InterPro" id="IPR004681">
    <property type="entry name" value="TRAP_DctM"/>
</dbReference>
<dbReference type="NCBIfam" id="TIGR00786">
    <property type="entry name" value="dctM"/>
    <property type="match status" value="1"/>
</dbReference>
<evidence type="ECO:0000256" key="6">
    <source>
        <dbReference type="ARBA" id="ARBA00023136"/>
    </source>
</evidence>
<keyword evidence="2" id="KW-1003">Cell membrane</keyword>
<feature type="transmembrane region" description="Helical" evidence="7">
    <location>
        <begin position="214"/>
        <end position="233"/>
    </location>
</feature>
<comment type="subcellular location">
    <subcellularLocation>
        <location evidence="1 7">Cell inner membrane</location>
        <topology evidence="1 7">Multi-pass membrane protein</topology>
    </subcellularLocation>
</comment>
<dbReference type="PANTHER" id="PTHR33362:SF3">
    <property type="entry name" value="SIALIC ACID TRAP TRANSPORTER PERMEASE PROTEIN SIAT"/>
    <property type="match status" value="1"/>
</dbReference>
<proteinExistence type="inferred from homology"/>
<organism evidence="9 10">
    <name type="scientific">Pelagibacterium luteolum</name>
    <dbReference type="NCBI Taxonomy" id="440168"/>
    <lineage>
        <taxon>Bacteria</taxon>
        <taxon>Pseudomonadati</taxon>
        <taxon>Pseudomonadota</taxon>
        <taxon>Alphaproteobacteria</taxon>
        <taxon>Hyphomicrobiales</taxon>
        <taxon>Devosiaceae</taxon>
        <taxon>Pelagibacterium</taxon>
    </lineage>
</organism>
<name>A0A1G7Z6S1_9HYPH</name>
<protein>
    <recommendedName>
        <fullName evidence="7">TRAP transporter large permease protein</fullName>
    </recommendedName>
</protein>
<feature type="transmembrane region" description="Helical" evidence="7">
    <location>
        <begin position="166"/>
        <end position="193"/>
    </location>
</feature>
<dbReference type="GO" id="GO:0022857">
    <property type="term" value="F:transmembrane transporter activity"/>
    <property type="evidence" value="ECO:0007669"/>
    <property type="project" value="UniProtKB-UniRule"/>
</dbReference>
<dbReference type="PIRSF" id="PIRSF006066">
    <property type="entry name" value="HI0050"/>
    <property type="match status" value="1"/>
</dbReference>
<evidence type="ECO:0000256" key="3">
    <source>
        <dbReference type="ARBA" id="ARBA00022519"/>
    </source>
</evidence>
<feature type="transmembrane region" description="Helical" evidence="7">
    <location>
        <begin position="239"/>
        <end position="255"/>
    </location>
</feature>
<feature type="transmembrane region" description="Helical" evidence="7">
    <location>
        <begin position="357"/>
        <end position="379"/>
    </location>
</feature>
<dbReference type="PANTHER" id="PTHR33362">
    <property type="entry name" value="SIALIC ACID TRAP TRANSPORTER PERMEASE PROTEIN SIAT-RELATED"/>
    <property type="match status" value="1"/>
</dbReference>
<gene>
    <name evidence="9" type="ORF">SAMN04487974_1183</name>
</gene>
<comment type="similarity">
    <text evidence="7">Belongs to the TRAP transporter large permease family.</text>
</comment>
<evidence type="ECO:0000259" key="8">
    <source>
        <dbReference type="Pfam" id="PF06808"/>
    </source>
</evidence>
<dbReference type="Pfam" id="PF06808">
    <property type="entry name" value="DctM"/>
    <property type="match status" value="1"/>
</dbReference>
<evidence type="ECO:0000256" key="4">
    <source>
        <dbReference type="ARBA" id="ARBA00022692"/>
    </source>
</evidence>
<keyword evidence="7" id="KW-0813">Transport</keyword>
<dbReference type="STRING" id="440168.SAMN04487974_1183"/>
<sequence length="424" mass="45081">MTLLIIAGAMLGMIFIGVPIAVAMLFTSMGYFYITGTGLSFATQRLVDSLNSFPLLAIPLFILAASLLTNGGITNHIFGFATRLVGHVRGGLGHVNVLASVFFSGMSGSAVADTSGLGKMEIDAMRKAGYDDDFSGAVTAASSMIGPIIPPSITLVLYGVSANVSVGALFLAGIIPGLACALALMVMVYIVSVKRNYPALPRARLSEILSSFRSAFWALLTPLIIILGIFGGIFSPTEAAAATVVYAILIDLFIYKQLTWRKIWDSLYESATLSASIAFIVANVGMLGIIFAREQAPQQIAALFLNFVEDPLMFLLMVNILIFFLGAFIESMAILLILVPILVPSALAFGIDPVQFGIIVCFNIMISTLTPPMGMALFVVAKVGNIPFQKLAYAILPWLIPPLVVLALITLFPPLTLFLPSLAG</sequence>
<accession>A0A1G7Z6S1</accession>
<feature type="transmembrane region" description="Helical" evidence="7">
    <location>
        <begin position="55"/>
        <end position="73"/>
    </location>
</feature>
<feature type="transmembrane region" description="Helical" evidence="7">
    <location>
        <begin position="6"/>
        <end position="34"/>
    </location>
</feature>
<feature type="transmembrane region" description="Helical" evidence="7">
    <location>
        <begin position="93"/>
        <end position="113"/>
    </location>
</feature>
<evidence type="ECO:0000256" key="7">
    <source>
        <dbReference type="RuleBase" id="RU369079"/>
    </source>
</evidence>
<keyword evidence="5 7" id="KW-1133">Transmembrane helix</keyword>
<evidence type="ECO:0000256" key="2">
    <source>
        <dbReference type="ARBA" id="ARBA00022475"/>
    </source>
</evidence>
<dbReference type="InterPro" id="IPR010656">
    <property type="entry name" value="DctM"/>
</dbReference>
<keyword evidence="4 7" id="KW-0812">Transmembrane</keyword>
<evidence type="ECO:0000256" key="5">
    <source>
        <dbReference type="ARBA" id="ARBA00022989"/>
    </source>
</evidence>
<evidence type="ECO:0000313" key="10">
    <source>
        <dbReference type="Proteomes" id="UP000199495"/>
    </source>
</evidence>
<keyword evidence="6 7" id="KW-0472">Membrane</keyword>
<feature type="transmembrane region" description="Helical" evidence="7">
    <location>
        <begin position="334"/>
        <end position="351"/>
    </location>
</feature>
<dbReference type="RefSeq" id="WP_090598519.1">
    <property type="nucleotide sequence ID" value="NZ_FNCS01000018.1"/>
</dbReference>
<feature type="domain" description="TRAP C4-dicarboxylate transport system permease DctM subunit" evidence="8">
    <location>
        <begin position="9"/>
        <end position="414"/>
    </location>
</feature>
<feature type="transmembrane region" description="Helical" evidence="7">
    <location>
        <begin position="391"/>
        <end position="412"/>
    </location>
</feature>
<keyword evidence="10" id="KW-1185">Reference proteome</keyword>
<dbReference type="Proteomes" id="UP000199495">
    <property type="component" value="Unassembled WGS sequence"/>
</dbReference>
<dbReference type="EMBL" id="FNCS01000018">
    <property type="protein sequence ID" value="SDH04408.1"/>
    <property type="molecule type" value="Genomic_DNA"/>
</dbReference>
<dbReference type="AlphaFoldDB" id="A0A1G7Z6S1"/>